<organism evidence="7 8">
    <name type="scientific">Phycomyces blakesleeanus</name>
    <dbReference type="NCBI Taxonomy" id="4837"/>
    <lineage>
        <taxon>Eukaryota</taxon>
        <taxon>Fungi</taxon>
        <taxon>Fungi incertae sedis</taxon>
        <taxon>Mucoromycota</taxon>
        <taxon>Mucoromycotina</taxon>
        <taxon>Mucoromycetes</taxon>
        <taxon>Mucorales</taxon>
        <taxon>Phycomycetaceae</taxon>
        <taxon>Phycomyces</taxon>
    </lineage>
</organism>
<protein>
    <recommendedName>
        <fullName evidence="4">Nucleolar protein 16</fullName>
    </recommendedName>
</protein>
<proteinExistence type="inferred from homology"/>
<reference evidence="7 8" key="1">
    <citation type="submission" date="2024-04" db="EMBL/GenBank/DDBJ databases">
        <title>Symmetric and asymmetric DNA N6-adenine methylation regulates different biological responses in Mucorales.</title>
        <authorList>
            <consortium name="Lawrence Berkeley National Laboratory"/>
            <person name="Lax C."/>
            <person name="Mondo S.J."/>
            <person name="Osorio-Concepcion M."/>
            <person name="Muszewska A."/>
            <person name="Corrochano-Luque M."/>
            <person name="Gutierrez G."/>
            <person name="Riley R."/>
            <person name="Lipzen A."/>
            <person name="Guo J."/>
            <person name="Hundley H."/>
            <person name="Amirebrahimi M."/>
            <person name="Ng V."/>
            <person name="Lorenzo-Gutierrez D."/>
            <person name="Binder U."/>
            <person name="Yang J."/>
            <person name="Song Y."/>
            <person name="Canovas D."/>
            <person name="Navarro E."/>
            <person name="Freitag M."/>
            <person name="Gabaldon T."/>
            <person name="Grigoriev I.V."/>
            <person name="Corrochano L.M."/>
            <person name="Nicolas F.E."/>
            <person name="Garre V."/>
        </authorList>
    </citation>
    <scope>NUCLEOTIDE SEQUENCE [LARGE SCALE GENOMIC DNA]</scope>
    <source>
        <strain evidence="7 8">L51</strain>
    </source>
</reference>
<comment type="similarity">
    <text evidence="3">Belongs to the NOP16 family.</text>
</comment>
<sequence length="220" mass="25223">MATPQKRRSARAGTKLTRRTANKHSKRVVIRGNQIIKANWNKEQTLRQNYARLGLLTSLNGSSGGREILNPPTNPEQLGENGGQGVNGEQEELKELTEADIERLKKTLKPGEGLIQRDDDGNVLRVIVGEKKTHDEILEEEFEPVEAKTDVVRALEQQAANVLKRDRHQTELEKDWVGQLIDKHGDDYEAMFWDKKLNIYQQTTSHLRKKCQKYIKEHPQ</sequence>
<keyword evidence="5" id="KW-0539">Nucleus</keyword>
<evidence type="ECO:0000256" key="3">
    <source>
        <dbReference type="ARBA" id="ARBA00008479"/>
    </source>
</evidence>
<accession>A0ABR3B9G8</accession>
<name>A0ABR3B9G8_PHYBL</name>
<dbReference type="Proteomes" id="UP001448207">
    <property type="component" value="Unassembled WGS sequence"/>
</dbReference>
<feature type="region of interest" description="Disordered" evidence="6">
    <location>
        <begin position="61"/>
        <end position="87"/>
    </location>
</feature>
<keyword evidence="8" id="KW-1185">Reference proteome</keyword>
<evidence type="ECO:0000256" key="5">
    <source>
        <dbReference type="ARBA" id="ARBA00023242"/>
    </source>
</evidence>
<dbReference type="PANTHER" id="PTHR13243">
    <property type="entry name" value="HSPC111 PROTEIN-RELATED"/>
    <property type="match status" value="1"/>
</dbReference>
<comment type="function">
    <text evidence="1">Involved in the biogenesis of the 60S ribosomal subunit.</text>
</comment>
<comment type="caution">
    <text evidence="7">The sequence shown here is derived from an EMBL/GenBank/DDBJ whole genome shotgun (WGS) entry which is preliminary data.</text>
</comment>
<dbReference type="Pfam" id="PF09420">
    <property type="entry name" value="Nop16"/>
    <property type="match status" value="1"/>
</dbReference>
<evidence type="ECO:0000256" key="6">
    <source>
        <dbReference type="SAM" id="MobiDB-lite"/>
    </source>
</evidence>
<comment type="subcellular location">
    <subcellularLocation>
        <location evidence="2">Nucleus</location>
        <location evidence="2">Nucleolus</location>
    </subcellularLocation>
</comment>
<dbReference type="InterPro" id="IPR019002">
    <property type="entry name" value="Ribosome_biogenesis_Nop16"/>
</dbReference>
<evidence type="ECO:0000313" key="7">
    <source>
        <dbReference type="EMBL" id="KAL0092680.1"/>
    </source>
</evidence>
<feature type="region of interest" description="Disordered" evidence="6">
    <location>
        <begin position="1"/>
        <end position="21"/>
    </location>
</feature>
<evidence type="ECO:0000256" key="4">
    <source>
        <dbReference type="ARBA" id="ARBA00015522"/>
    </source>
</evidence>
<evidence type="ECO:0000256" key="2">
    <source>
        <dbReference type="ARBA" id="ARBA00004604"/>
    </source>
</evidence>
<dbReference type="PANTHER" id="PTHR13243:SF1">
    <property type="entry name" value="NUCLEOLAR PROTEIN 16"/>
    <property type="match status" value="1"/>
</dbReference>
<evidence type="ECO:0000313" key="8">
    <source>
        <dbReference type="Proteomes" id="UP001448207"/>
    </source>
</evidence>
<evidence type="ECO:0000256" key="1">
    <source>
        <dbReference type="ARBA" id="ARBA00002889"/>
    </source>
</evidence>
<gene>
    <name evidence="7" type="ORF">J3Q64DRAFT_1845881</name>
</gene>
<dbReference type="EMBL" id="JBCLYO010000002">
    <property type="protein sequence ID" value="KAL0092680.1"/>
    <property type="molecule type" value="Genomic_DNA"/>
</dbReference>